<evidence type="ECO:0000256" key="1">
    <source>
        <dbReference type="SAM" id="Phobius"/>
    </source>
</evidence>
<feature type="transmembrane region" description="Helical" evidence="1">
    <location>
        <begin position="56"/>
        <end position="80"/>
    </location>
</feature>
<gene>
    <name evidence="2" type="ORF">IAD41_03585</name>
</gene>
<accession>A0A9D1FVV1</accession>
<dbReference type="Proteomes" id="UP000824139">
    <property type="component" value="Unassembled WGS sequence"/>
</dbReference>
<dbReference type="AlphaFoldDB" id="A0A9D1FVV1"/>
<dbReference type="EMBL" id="DVJO01000078">
    <property type="protein sequence ID" value="HIS82669.1"/>
    <property type="molecule type" value="Genomic_DNA"/>
</dbReference>
<protein>
    <submittedName>
        <fullName evidence="2">Uncharacterized protein</fullName>
    </submittedName>
</protein>
<reference evidence="2" key="2">
    <citation type="journal article" date="2021" name="PeerJ">
        <title>Extensive microbial diversity within the chicken gut microbiome revealed by metagenomics and culture.</title>
        <authorList>
            <person name="Gilroy R."/>
            <person name="Ravi A."/>
            <person name="Getino M."/>
            <person name="Pursley I."/>
            <person name="Horton D.L."/>
            <person name="Alikhan N.F."/>
            <person name="Baker D."/>
            <person name="Gharbi K."/>
            <person name="Hall N."/>
            <person name="Watson M."/>
            <person name="Adriaenssens E.M."/>
            <person name="Foster-Nyarko E."/>
            <person name="Jarju S."/>
            <person name="Secka A."/>
            <person name="Antonio M."/>
            <person name="Oren A."/>
            <person name="Chaudhuri R.R."/>
            <person name="La Ragione R."/>
            <person name="Hildebrand F."/>
            <person name="Pallen M.J."/>
        </authorList>
    </citation>
    <scope>NUCLEOTIDE SEQUENCE</scope>
    <source>
        <strain evidence="2">CHK152-2994</strain>
    </source>
</reference>
<name>A0A9D1FVV1_9BACT</name>
<keyword evidence="1" id="KW-0812">Transmembrane</keyword>
<keyword evidence="1" id="KW-1133">Transmembrane helix</keyword>
<feature type="transmembrane region" description="Helical" evidence="1">
    <location>
        <begin position="20"/>
        <end position="44"/>
    </location>
</feature>
<sequence>MWSYEPEMPYFNINEFIFETLVITAIYVTAAAAGINSIFAYTNLLKDKPLTCFNKISIWIMRFIIPLIWGGVLYTIVMAFL</sequence>
<evidence type="ECO:0000313" key="2">
    <source>
        <dbReference type="EMBL" id="HIS82669.1"/>
    </source>
</evidence>
<proteinExistence type="predicted"/>
<evidence type="ECO:0000313" key="3">
    <source>
        <dbReference type="Proteomes" id="UP000824139"/>
    </source>
</evidence>
<keyword evidence="1" id="KW-0472">Membrane</keyword>
<comment type="caution">
    <text evidence="2">The sequence shown here is derived from an EMBL/GenBank/DDBJ whole genome shotgun (WGS) entry which is preliminary data.</text>
</comment>
<organism evidence="2 3">
    <name type="scientific">Candidatus Scatenecus faecavium</name>
    <dbReference type="NCBI Taxonomy" id="2840915"/>
    <lineage>
        <taxon>Bacteria</taxon>
        <taxon>Candidatus Scatenecus</taxon>
    </lineage>
</organism>
<reference evidence="2" key="1">
    <citation type="submission" date="2020-10" db="EMBL/GenBank/DDBJ databases">
        <authorList>
            <person name="Gilroy R."/>
        </authorList>
    </citation>
    <scope>NUCLEOTIDE SEQUENCE</scope>
    <source>
        <strain evidence="2">CHK152-2994</strain>
    </source>
</reference>